<keyword evidence="2 7" id="KW-0479">Metal-binding</keyword>
<dbReference type="NCBIfam" id="NF004313">
    <property type="entry name" value="PRK05710.1-2"/>
    <property type="match status" value="1"/>
</dbReference>
<dbReference type="Pfam" id="PF00749">
    <property type="entry name" value="tRNA-synt_1c"/>
    <property type="match status" value="1"/>
</dbReference>
<dbReference type="GO" id="GO:0006424">
    <property type="term" value="P:glutamyl-tRNA aminoacylation"/>
    <property type="evidence" value="ECO:0007669"/>
    <property type="project" value="InterPro"/>
</dbReference>
<feature type="binding site" evidence="7">
    <location>
        <position position="122"/>
    </location>
    <ligand>
        <name>Zn(2+)</name>
        <dbReference type="ChEBI" id="CHEBI:29105"/>
    </ligand>
</feature>
<dbReference type="GO" id="GO:0004818">
    <property type="term" value="F:glutamate-tRNA ligase activity"/>
    <property type="evidence" value="ECO:0007669"/>
    <property type="project" value="TreeGrafter"/>
</dbReference>
<dbReference type="NCBIfam" id="NF004314">
    <property type="entry name" value="PRK05710.1-3"/>
    <property type="match status" value="1"/>
</dbReference>
<evidence type="ECO:0000256" key="4">
    <source>
        <dbReference type="ARBA" id="ARBA00022833"/>
    </source>
</evidence>
<gene>
    <name evidence="7" type="primary">gluQ</name>
    <name evidence="11" type="ORF">FHP08_02530</name>
</gene>
<dbReference type="NCBIfam" id="NF004315">
    <property type="entry name" value="PRK05710.1-4"/>
    <property type="match status" value="1"/>
</dbReference>
<feature type="binding site" evidence="7">
    <location>
        <position position="265"/>
    </location>
    <ligand>
        <name>ATP</name>
        <dbReference type="ChEBI" id="CHEBI:30616"/>
    </ligand>
</feature>
<evidence type="ECO:0000256" key="3">
    <source>
        <dbReference type="ARBA" id="ARBA00022741"/>
    </source>
</evidence>
<sequence length="329" mass="35719">MHASRAPAPPGDITAEQTSSRSSGPGYVGRFAPSPTGPLHAGSLATALASRLDALARGGQWLLRIEDLDPPREVPGAAATIVDTLGRLGFAPDGPIEYQSRRGARYQEAFERLHAAGLVYPCACTRREIADSLGRAGLARERNRERVYPGTCRNGMPAGRSARAWRLRVGEAVVAWTDRSGRAFEDRMADEVGDFVLRRADGLWAYQLAVVVDDAAQGVTDIVRGEDLIGSTSRQILLQRLLGLPTPRYLHLPVVAGADGEKLSKQNGAEPVDASRPLEALHAAMRHLGLSTIEPPLAEARMLPDRRESLDVFWERAARAWRASHWFAG</sequence>
<dbReference type="GO" id="GO:0005524">
    <property type="term" value="F:ATP binding"/>
    <property type="evidence" value="ECO:0007669"/>
    <property type="project" value="UniProtKB-KW"/>
</dbReference>
<dbReference type="InterPro" id="IPR000924">
    <property type="entry name" value="Glu/Gln-tRNA-synth"/>
</dbReference>
<feature type="domain" description="Glutamyl/glutaminyl-tRNA synthetase class Ib catalytic" evidence="10">
    <location>
        <begin position="30"/>
        <end position="273"/>
    </location>
</feature>
<dbReference type="HAMAP" id="MF_01428">
    <property type="entry name" value="Glu_Q_tRNA_synth"/>
    <property type="match status" value="1"/>
</dbReference>
<dbReference type="GO" id="GO:0005829">
    <property type="term" value="C:cytosol"/>
    <property type="evidence" value="ECO:0007669"/>
    <property type="project" value="TreeGrafter"/>
</dbReference>
<dbReference type="SUPFAM" id="SSF52374">
    <property type="entry name" value="Nucleotidylyl transferase"/>
    <property type="match status" value="1"/>
</dbReference>
<evidence type="ECO:0000256" key="6">
    <source>
        <dbReference type="ARBA" id="ARBA00023146"/>
    </source>
</evidence>
<evidence type="ECO:0000259" key="10">
    <source>
        <dbReference type="Pfam" id="PF00749"/>
    </source>
</evidence>
<keyword evidence="6 7" id="KW-0030">Aminoacyl-tRNA synthetase</keyword>
<accession>A0A5C8P5Z5</accession>
<dbReference type="PRINTS" id="PR00987">
    <property type="entry name" value="TRNASYNTHGLU"/>
</dbReference>
<dbReference type="InterPro" id="IPR049940">
    <property type="entry name" value="GluQ/Sye"/>
</dbReference>
<dbReference type="RefSeq" id="WP_147702717.1">
    <property type="nucleotide sequence ID" value="NZ_VDUY01000001.1"/>
</dbReference>
<comment type="cofactor">
    <cofactor evidence="7">
        <name>Zn(2+)</name>
        <dbReference type="ChEBI" id="CHEBI:29105"/>
    </cofactor>
    <text evidence="7">Binds 1 zinc ion per subunit.</text>
</comment>
<keyword evidence="4 7" id="KW-0862">Zinc</keyword>
<proteinExistence type="inferred from homology"/>
<keyword evidence="5 7" id="KW-0067">ATP-binding</keyword>
<dbReference type="PANTHER" id="PTHR43311">
    <property type="entry name" value="GLUTAMATE--TRNA LIGASE"/>
    <property type="match status" value="1"/>
</dbReference>
<name>A0A5C8P5Z5_9BURK</name>
<evidence type="ECO:0000256" key="7">
    <source>
        <dbReference type="HAMAP-Rule" id="MF_01428"/>
    </source>
</evidence>
<dbReference type="InterPro" id="IPR022380">
    <property type="entry name" value="Glu-Q_tRNA(Asp)_Synthase"/>
</dbReference>
<comment type="similarity">
    <text evidence="7">Belongs to the class-I aminoacyl-tRNA synthetase family. GluQ subfamily.</text>
</comment>
<evidence type="ECO:0000256" key="5">
    <source>
        <dbReference type="ARBA" id="ARBA00022840"/>
    </source>
</evidence>
<dbReference type="EC" id="6.1.1.-" evidence="7"/>
<comment type="caution">
    <text evidence="11">The sequence shown here is derived from an EMBL/GenBank/DDBJ whole genome shotgun (WGS) entry which is preliminary data.</text>
</comment>
<feature type="binding site" evidence="7">
    <location>
        <position position="66"/>
    </location>
    <ligand>
        <name>L-glutamate</name>
        <dbReference type="ChEBI" id="CHEBI:29985"/>
    </ligand>
</feature>
<evidence type="ECO:0000256" key="9">
    <source>
        <dbReference type="SAM" id="MobiDB-lite"/>
    </source>
</evidence>
<dbReference type="GO" id="GO:0008270">
    <property type="term" value="F:zinc ion binding"/>
    <property type="evidence" value="ECO:0007669"/>
    <property type="project" value="UniProtKB-UniRule"/>
</dbReference>
<feature type="binding site" evidence="7">
    <location>
        <position position="148"/>
    </location>
    <ligand>
        <name>Zn(2+)</name>
        <dbReference type="ChEBI" id="CHEBI:29105"/>
    </ligand>
</feature>
<evidence type="ECO:0000256" key="8">
    <source>
        <dbReference type="RuleBase" id="RU363037"/>
    </source>
</evidence>
<feature type="binding site" evidence="7">
    <location>
        <begin position="30"/>
        <end position="34"/>
    </location>
    <ligand>
        <name>L-glutamate</name>
        <dbReference type="ChEBI" id="CHEBI:29985"/>
    </ligand>
</feature>
<dbReference type="GO" id="GO:0006400">
    <property type="term" value="P:tRNA modification"/>
    <property type="evidence" value="ECO:0007669"/>
    <property type="project" value="InterPro"/>
</dbReference>
<feature type="binding site" evidence="7">
    <location>
        <position position="152"/>
    </location>
    <ligand>
        <name>Zn(2+)</name>
        <dbReference type="ChEBI" id="CHEBI:29105"/>
    </ligand>
</feature>
<keyword evidence="1 7" id="KW-0436">Ligase</keyword>
<comment type="function">
    <text evidence="7">Catalyzes the tRNA-independent activation of glutamate in presence of ATP and the subsequent transfer of glutamate onto a tRNA(Asp). Glutamate is transferred on the 2-amino-5-(4,5-dihydroxy-2-cyclopenten-1-yl) moiety of the queuosine in the wobble position of the QUC anticodon.</text>
</comment>
<dbReference type="Proteomes" id="UP000321548">
    <property type="component" value="Unassembled WGS sequence"/>
</dbReference>
<dbReference type="Gene3D" id="3.40.50.620">
    <property type="entry name" value="HUPs"/>
    <property type="match status" value="1"/>
</dbReference>
<feature type="short sequence motif" description="'HIGH' region" evidence="7">
    <location>
        <begin position="33"/>
        <end position="43"/>
    </location>
</feature>
<feature type="region of interest" description="Disordered" evidence="9">
    <location>
        <begin position="1"/>
        <end position="34"/>
    </location>
</feature>
<evidence type="ECO:0000313" key="11">
    <source>
        <dbReference type="EMBL" id="TXL68577.1"/>
    </source>
</evidence>
<keyword evidence="12" id="KW-1185">Reference proteome</keyword>
<protein>
    <recommendedName>
        <fullName evidence="7">Glutamyl-Q tRNA(Asp) synthetase</fullName>
        <shortName evidence="7">Glu-Q-RSs</shortName>
        <ecNumber evidence="7">6.1.1.-</ecNumber>
    </recommendedName>
</protein>
<keyword evidence="8" id="KW-0648">Protein biosynthesis</keyword>
<feature type="short sequence motif" description="'KMSKS' region" evidence="7">
    <location>
        <begin position="262"/>
        <end position="266"/>
    </location>
</feature>
<dbReference type="InterPro" id="IPR014729">
    <property type="entry name" value="Rossmann-like_a/b/a_fold"/>
</dbReference>
<feature type="binding site" evidence="7">
    <location>
        <position position="224"/>
    </location>
    <ligand>
        <name>L-glutamate</name>
        <dbReference type="ChEBI" id="CHEBI:29985"/>
    </ligand>
</feature>
<dbReference type="InterPro" id="IPR020058">
    <property type="entry name" value="Glu/Gln-tRNA-synth_Ib_cat-dom"/>
</dbReference>
<dbReference type="EMBL" id="VDUY01000001">
    <property type="protein sequence ID" value="TXL68577.1"/>
    <property type="molecule type" value="Genomic_DNA"/>
</dbReference>
<reference evidence="11 12" key="1">
    <citation type="submission" date="2019-06" db="EMBL/GenBank/DDBJ databases">
        <title>Quisquiliibacterium sp. nov., isolated from a maize field.</title>
        <authorList>
            <person name="Lin S.-Y."/>
            <person name="Tsai C.-F."/>
            <person name="Young C.-C."/>
        </authorList>
    </citation>
    <scope>NUCLEOTIDE SEQUENCE [LARGE SCALE GENOMIC DNA]</scope>
    <source>
        <strain evidence="11 12">CC-CFT501</strain>
    </source>
</reference>
<organism evidence="11 12">
    <name type="scientific">Zeimonas arvi</name>
    <dbReference type="NCBI Taxonomy" id="2498847"/>
    <lineage>
        <taxon>Bacteria</taxon>
        <taxon>Pseudomonadati</taxon>
        <taxon>Pseudomonadota</taxon>
        <taxon>Betaproteobacteria</taxon>
        <taxon>Burkholderiales</taxon>
        <taxon>Burkholderiaceae</taxon>
        <taxon>Zeimonas</taxon>
    </lineage>
</organism>
<dbReference type="NCBIfam" id="TIGR03838">
    <property type="entry name" value="queuosine_YadB"/>
    <property type="match status" value="1"/>
</dbReference>
<evidence type="ECO:0000313" key="12">
    <source>
        <dbReference type="Proteomes" id="UP000321548"/>
    </source>
</evidence>
<dbReference type="AlphaFoldDB" id="A0A5C8P5Z5"/>
<dbReference type="OrthoDB" id="9807503at2"/>
<keyword evidence="3 7" id="KW-0547">Nucleotide-binding</keyword>
<dbReference type="PANTHER" id="PTHR43311:SF1">
    <property type="entry name" value="GLUTAMYL-Q TRNA(ASP) SYNTHETASE"/>
    <property type="match status" value="1"/>
</dbReference>
<evidence type="ECO:0000256" key="1">
    <source>
        <dbReference type="ARBA" id="ARBA00022598"/>
    </source>
</evidence>
<evidence type="ECO:0000256" key="2">
    <source>
        <dbReference type="ARBA" id="ARBA00022723"/>
    </source>
</evidence>
<feature type="binding site" evidence="7">
    <location>
        <position position="206"/>
    </location>
    <ligand>
        <name>L-glutamate</name>
        <dbReference type="ChEBI" id="CHEBI:29985"/>
    </ligand>
</feature>
<feature type="binding site" evidence="7">
    <location>
        <position position="124"/>
    </location>
    <ligand>
        <name>Zn(2+)</name>
        <dbReference type="ChEBI" id="CHEBI:29105"/>
    </ligand>
</feature>